<evidence type="ECO:0000313" key="12">
    <source>
        <dbReference type="Proteomes" id="UP001182556"/>
    </source>
</evidence>
<dbReference type="GO" id="GO:0005737">
    <property type="term" value="C:cytoplasm"/>
    <property type="evidence" value="ECO:0007669"/>
    <property type="project" value="UniProtKB-SubCell"/>
</dbReference>
<evidence type="ECO:0000256" key="8">
    <source>
        <dbReference type="ARBA" id="ARBA00080744"/>
    </source>
</evidence>
<evidence type="ECO:0000256" key="7">
    <source>
        <dbReference type="ARBA" id="ARBA00075398"/>
    </source>
</evidence>
<keyword evidence="5" id="KW-0862">Zinc</keyword>
<dbReference type="PROSITE" id="PS50896">
    <property type="entry name" value="LISH"/>
    <property type="match status" value="1"/>
</dbReference>
<dbReference type="Gene3D" id="3.30.40.10">
    <property type="entry name" value="Zinc/RING finger domain, C3HC4 (zinc finger)"/>
    <property type="match status" value="1"/>
</dbReference>
<comment type="caution">
    <text evidence="11">The sequence shown here is derived from an EMBL/GenBank/DDBJ whole genome shotgun (WGS) entry which is preliminary data.</text>
</comment>
<dbReference type="PANTHER" id="PTHR12170">
    <property type="entry name" value="MACROPHAGE ERYTHROBLAST ATTACHER-RELATED"/>
    <property type="match status" value="1"/>
</dbReference>
<keyword evidence="2" id="KW-0963">Cytoplasm</keyword>
<dbReference type="Pfam" id="PF13445">
    <property type="entry name" value="zf-RING_UBOX"/>
    <property type="match status" value="1"/>
</dbReference>
<dbReference type="PANTHER" id="PTHR12170:SF3">
    <property type="entry name" value="GH10162P"/>
    <property type="match status" value="1"/>
</dbReference>
<evidence type="ECO:0000256" key="5">
    <source>
        <dbReference type="ARBA" id="ARBA00022833"/>
    </source>
</evidence>
<dbReference type="InterPro" id="IPR044063">
    <property type="entry name" value="ZF_RING_GID"/>
</dbReference>
<dbReference type="GO" id="GO:0034657">
    <property type="term" value="C:GID complex"/>
    <property type="evidence" value="ECO:0007669"/>
    <property type="project" value="TreeGrafter"/>
</dbReference>
<gene>
    <name evidence="11" type="ORF">DB88DRAFT_482478</name>
</gene>
<sequence>MTDIHTALFALEALASHTSTSSSGPLNALLEVHFAEAKERISQGQDPKAVITELQKNVAKAKKDVEKGLKGWYTALGGVGKAVDKHFPPNLAEISRAYDDPPLFSEGEAPKALDRVILNALGRQGCWDAVEALEEEAGLAYDAEKRRASEELSVTVEAIKAGDIGPALKWCEANAAFLSAPPHPSPLPYFLHRSVFLRFTDPSEAIKYAREYLMPYLPSQPVLPLITSCLYPRTPHPDHAVTTANGESLEASTAAMNGNGVVEDQHHSSDGMDIDGVEGLASIRSPYTHESAPLVRMFKEEFCRRHGWPKEEPLEVVVDLGSRGGALSAVEKARRVMGNRLGNIRTWTDLPMEIPLPDSRRYHSVFVCPVSKDQATEDNPPKMLTCGHVIAAESFQRILKGGRRSAKCPYCPQETSLQAAQRLYF</sequence>
<keyword evidence="4 9" id="KW-0863">Zinc-finger</keyword>
<dbReference type="InterPro" id="IPR006594">
    <property type="entry name" value="LisH"/>
</dbReference>
<evidence type="ECO:0000256" key="4">
    <source>
        <dbReference type="ARBA" id="ARBA00022771"/>
    </source>
</evidence>
<evidence type="ECO:0000259" key="10">
    <source>
        <dbReference type="PROSITE" id="PS51867"/>
    </source>
</evidence>
<protein>
    <recommendedName>
        <fullName evidence="8">GID complex catalytic subunit 2</fullName>
    </recommendedName>
    <alternativeName>
        <fullName evidence="7">Glucose-induced degradation protein 2</fullName>
    </alternativeName>
</protein>
<comment type="subcellular location">
    <subcellularLocation>
        <location evidence="1">Cytoplasm</location>
    </subcellularLocation>
</comment>
<dbReference type="FunFam" id="3.30.40.10:FF:000143">
    <property type="entry name" value="Regulator of gluconeogenesis Rmd5"/>
    <property type="match status" value="1"/>
</dbReference>
<feature type="zinc finger region" description="RING-Gid-type" evidence="9">
    <location>
        <begin position="368"/>
        <end position="411"/>
    </location>
</feature>
<evidence type="ECO:0000256" key="9">
    <source>
        <dbReference type="PROSITE-ProRule" id="PRU01215"/>
    </source>
</evidence>
<dbReference type="AlphaFoldDB" id="A0AAD9L7Y0"/>
<reference evidence="11" key="1">
    <citation type="submission" date="2023-02" db="EMBL/GenBank/DDBJ databases">
        <title>Identification and recombinant expression of a fungal hydrolase from Papiliotrema laurentii that hydrolyzes apple cutin and clears colloidal polyester polyurethane.</title>
        <authorList>
            <consortium name="DOE Joint Genome Institute"/>
            <person name="Roman V.A."/>
            <person name="Bojanowski C."/>
            <person name="Crable B.R."/>
            <person name="Wagner D.N."/>
            <person name="Hung C.S."/>
            <person name="Nadeau L.J."/>
            <person name="Schratz L."/>
            <person name="Haridas S."/>
            <person name="Pangilinan J."/>
            <person name="Lipzen A."/>
            <person name="Na H."/>
            <person name="Yan M."/>
            <person name="Ng V."/>
            <person name="Grigoriev I.V."/>
            <person name="Spatafora J.W."/>
            <person name="Barlow D."/>
            <person name="Biffinger J."/>
            <person name="Kelley-Loughnane N."/>
            <person name="Varaljay V.A."/>
            <person name="Crookes-Goodson W.J."/>
        </authorList>
    </citation>
    <scope>NUCLEOTIDE SEQUENCE</scope>
    <source>
        <strain evidence="11">5307AH</strain>
    </source>
</reference>
<accession>A0AAD9L7Y0</accession>
<dbReference type="InterPro" id="IPR027370">
    <property type="entry name" value="Znf-RING_euk"/>
</dbReference>
<dbReference type="Proteomes" id="UP001182556">
    <property type="component" value="Unassembled WGS sequence"/>
</dbReference>
<dbReference type="EMBL" id="JAODAN010000002">
    <property type="protein sequence ID" value="KAK1926616.1"/>
    <property type="molecule type" value="Genomic_DNA"/>
</dbReference>
<dbReference type="InterPro" id="IPR045098">
    <property type="entry name" value="Fyv10_fam"/>
</dbReference>
<dbReference type="InterPro" id="IPR013083">
    <property type="entry name" value="Znf_RING/FYVE/PHD"/>
</dbReference>
<organism evidence="11 12">
    <name type="scientific">Papiliotrema laurentii</name>
    <name type="common">Cryptococcus laurentii</name>
    <dbReference type="NCBI Taxonomy" id="5418"/>
    <lineage>
        <taxon>Eukaryota</taxon>
        <taxon>Fungi</taxon>
        <taxon>Dikarya</taxon>
        <taxon>Basidiomycota</taxon>
        <taxon>Agaricomycotina</taxon>
        <taxon>Tremellomycetes</taxon>
        <taxon>Tremellales</taxon>
        <taxon>Rhynchogastremaceae</taxon>
        <taxon>Papiliotrema</taxon>
    </lineage>
</organism>
<keyword evidence="12" id="KW-1185">Reference proteome</keyword>
<comment type="similarity">
    <text evidence="6">Belongs to the RMD5/GID2 family.</text>
</comment>
<evidence type="ECO:0000313" key="11">
    <source>
        <dbReference type="EMBL" id="KAK1926616.1"/>
    </source>
</evidence>
<dbReference type="GO" id="GO:0008270">
    <property type="term" value="F:zinc ion binding"/>
    <property type="evidence" value="ECO:0007669"/>
    <property type="project" value="UniProtKB-KW"/>
</dbReference>
<evidence type="ECO:0000256" key="3">
    <source>
        <dbReference type="ARBA" id="ARBA00022723"/>
    </source>
</evidence>
<evidence type="ECO:0000256" key="6">
    <source>
        <dbReference type="ARBA" id="ARBA00061136"/>
    </source>
</evidence>
<name>A0AAD9L7Y0_PAPLA</name>
<dbReference type="GO" id="GO:0043161">
    <property type="term" value="P:proteasome-mediated ubiquitin-dependent protein catabolic process"/>
    <property type="evidence" value="ECO:0007669"/>
    <property type="project" value="InterPro"/>
</dbReference>
<feature type="domain" description="RING-Gid-type" evidence="10">
    <location>
        <begin position="368"/>
        <end position="411"/>
    </location>
</feature>
<dbReference type="SUPFAM" id="SSF57850">
    <property type="entry name" value="RING/U-box"/>
    <property type="match status" value="1"/>
</dbReference>
<proteinExistence type="inferred from homology"/>
<dbReference type="InterPro" id="IPR024964">
    <property type="entry name" value="CTLH/CRA"/>
</dbReference>
<dbReference type="GO" id="GO:0005634">
    <property type="term" value="C:nucleus"/>
    <property type="evidence" value="ECO:0007669"/>
    <property type="project" value="TreeGrafter"/>
</dbReference>
<dbReference type="GO" id="GO:0061630">
    <property type="term" value="F:ubiquitin protein ligase activity"/>
    <property type="evidence" value="ECO:0007669"/>
    <property type="project" value="InterPro"/>
</dbReference>
<keyword evidence="3" id="KW-0479">Metal-binding</keyword>
<evidence type="ECO:0000256" key="2">
    <source>
        <dbReference type="ARBA" id="ARBA00022490"/>
    </source>
</evidence>
<dbReference type="Pfam" id="PF10607">
    <property type="entry name" value="CTLH"/>
    <property type="match status" value="1"/>
</dbReference>
<dbReference type="PROSITE" id="PS51867">
    <property type="entry name" value="ZF_RING_GID"/>
    <property type="match status" value="1"/>
</dbReference>
<dbReference type="CDD" id="cd16652">
    <property type="entry name" value="dRING_Rmd5p-like"/>
    <property type="match status" value="1"/>
</dbReference>
<dbReference type="InterPro" id="IPR037683">
    <property type="entry name" value="Rmd5_dRing"/>
</dbReference>
<evidence type="ECO:0000256" key="1">
    <source>
        <dbReference type="ARBA" id="ARBA00004496"/>
    </source>
</evidence>